<reference evidence="1" key="1">
    <citation type="submission" date="2018-11" db="EMBL/GenBank/DDBJ databases">
        <authorList>
            <person name="Onetto C."/>
        </authorList>
    </citation>
    <scope>NUCLEOTIDE SEQUENCE [LARGE SCALE GENOMIC DNA]</scope>
</reference>
<keyword evidence="2" id="KW-1185">Reference proteome</keyword>
<dbReference type="GO" id="GO:0051996">
    <property type="term" value="F:squalene synthase [NAD(P)H] activity"/>
    <property type="evidence" value="ECO:0007669"/>
    <property type="project" value="InterPro"/>
</dbReference>
<dbReference type="Proteomes" id="UP000326641">
    <property type="component" value="Unassembled WGS sequence"/>
</dbReference>
<protein>
    <submittedName>
        <fullName evidence="1">Phytoene synthase</fullName>
        <ecNumber evidence="1">2.5.1.32</ecNumber>
    </submittedName>
</protein>
<dbReference type="InterPro" id="IPR033904">
    <property type="entry name" value="Trans_IPPS_HH"/>
</dbReference>
<dbReference type="GO" id="GO:0016117">
    <property type="term" value="P:carotenoid biosynthetic process"/>
    <property type="evidence" value="ECO:0007669"/>
    <property type="project" value="InterPro"/>
</dbReference>
<dbReference type="SFLD" id="SFLDS00005">
    <property type="entry name" value="Isoprenoid_Synthase_Type_I"/>
    <property type="match status" value="1"/>
</dbReference>
<sequence length="303" mass="33635">MVLCPRRRCCAQMRAAGAAPADSTEAADQAAAERIVARSGTSFYWGMRALPPAKRQAMFAVYAFCREVDDIADDPGTMPSKLGRLDDWRADIERVYDGKAPEGAVARALRTPAAQFGLRKEDFLAVIAGMEMDAADRLRIRDMDELNLYCDRVACAVGRLSVRIFGLPQPLGDELADSQGRALQLTNILRDLQDDAARDRLYLPCDRLRAHGIKETEPDAVLSNPALTAVCEDLAQRACAYFAAADRAAAQCDRKAVRPARMMMEVYRRTLQALMARGWRRWQEPVALSPAVKLWVALRYGLI</sequence>
<organism evidence="1 2">
    <name type="scientific">Candidatus Defluviicoccus seviourii</name>
    <dbReference type="NCBI Taxonomy" id="2565273"/>
    <lineage>
        <taxon>Bacteria</taxon>
        <taxon>Pseudomonadati</taxon>
        <taxon>Pseudomonadota</taxon>
        <taxon>Alphaproteobacteria</taxon>
        <taxon>Rhodospirillales</taxon>
        <taxon>Rhodospirillaceae</taxon>
        <taxon>Defluviicoccus</taxon>
    </lineage>
</organism>
<proteinExistence type="predicted"/>
<gene>
    <name evidence="1" type="ORF">DF3PA_160029</name>
</gene>
<keyword evidence="1" id="KW-0808">Transferase</keyword>
<comment type="caution">
    <text evidence="1">The sequence shown here is derived from an EMBL/GenBank/DDBJ whole genome shotgun (WGS) entry which is preliminary data.</text>
</comment>
<dbReference type="Pfam" id="PF00494">
    <property type="entry name" value="SQS_PSY"/>
    <property type="match status" value="1"/>
</dbReference>
<dbReference type="SFLD" id="SFLDG01018">
    <property type="entry name" value="Squalene/Phytoene_Synthase_Lik"/>
    <property type="match status" value="1"/>
</dbReference>
<dbReference type="SFLD" id="SFLDG01212">
    <property type="entry name" value="Phytoene_synthase_like"/>
    <property type="match status" value="1"/>
</dbReference>
<dbReference type="AlphaFoldDB" id="A0A564WE79"/>
<dbReference type="GO" id="GO:0004311">
    <property type="term" value="F:geranylgeranyl diphosphate synthase activity"/>
    <property type="evidence" value="ECO:0007669"/>
    <property type="project" value="InterPro"/>
</dbReference>
<dbReference type="InterPro" id="IPR017828">
    <property type="entry name" value="SQ_synth_HpnD-like"/>
</dbReference>
<dbReference type="CDD" id="cd00683">
    <property type="entry name" value="Trans_IPPS_HH"/>
    <property type="match status" value="1"/>
</dbReference>
<evidence type="ECO:0000313" key="1">
    <source>
        <dbReference type="EMBL" id="VUX45843.1"/>
    </source>
</evidence>
<dbReference type="InterPro" id="IPR044843">
    <property type="entry name" value="Trans_IPPS_bact-type"/>
</dbReference>
<dbReference type="Gene3D" id="1.10.600.10">
    <property type="entry name" value="Farnesyl Diphosphate Synthase"/>
    <property type="match status" value="1"/>
</dbReference>
<evidence type="ECO:0000313" key="2">
    <source>
        <dbReference type="Proteomes" id="UP000326641"/>
    </source>
</evidence>
<dbReference type="SUPFAM" id="SSF48576">
    <property type="entry name" value="Terpenoid synthases"/>
    <property type="match status" value="1"/>
</dbReference>
<dbReference type="PANTHER" id="PTHR31480">
    <property type="entry name" value="BIFUNCTIONAL LYCOPENE CYCLASE/PHYTOENE SYNTHASE"/>
    <property type="match status" value="1"/>
</dbReference>
<dbReference type="InterPro" id="IPR008949">
    <property type="entry name" value="Isoprenoid_synthase_dom_sf"/>
</dbReference>
<dbReference type="EMBL" id="UXAT02000008">
    <property type="protein sequence ID" value="VUX45843.1"/>
    <property type="molecule type" value="Genomic_DNA"/>
</dbReference>
<dbReference type="EC" id="2.5.1.32" evidence="1"/>
<name>A0A564WE79_9PROT</name>
<accession>A0A564WE79</accession>
<dbReference type="InterPro" id="IPR002060">
    <property type="entry name" value="Squ/phyt_synthse"/>
</dbReference>
<dbReference type="NCBIfam" id="TIGR03465">
    <property type="entry name" value="HpnD"/>
    <property type="match status" value="1"/>
</dbReference>